<evidence type="ECO:0000313" key="7">
    <source>
        <dbReference type="EMBL" id="EKO35159.1"/>
    </source>
</evidence>
<comment type="similarity">
    <text evidence="1 5 6">Belongs to the universal ribosomal protein uS9 family.</text>
</comment>
<evidence type="ECO:0000256" key="3">
    <source>
        <dbReference type="ARBA" id="ARBA00023274"/>
    </source>
</evidence>
<dbReference type="Gene3D" id="3.30.230.10">
    <property type="match status" value="1"/>
</dbReference>
<accession>A0A0E2BIM9</accession>
<evidence type="ECO:0000256" key="6">
    <source>
        <dbReference type="RuleBase" id="RU003815"/>
    </source>
</evidence>
<dbReference type="RefSeq" id="WP_004461840.1">
    <property type="nucleotide sequence ID" value="NZ_AHON02000018.1"/>
</dbReference>
<dbReference type="NCBIfam" id="NF001099">
    <property type="entry name" value="PRK00132.1"/>
    <property type="match status" value="1"/>
</dbReference>
<comment type="caution">
    <text evidence="7">The sequence shown here is derived from an EMBL/GenBank/DDBJ whole genome shotgun (WGS) entry which is preliminary data.</text>
</comment>
<dbReference type="PROSITE" id="PS00360">
    <property type="entry name" value="RIBOSOMAL_S9"/>
    <property type="match status" value="1"/>
</dbReference>
<dbReference type="InterPro" id="IPR014721">
    <property type="entry name" value="Ribsml_uS5_D2-typ_fold_subgr"/>
</dbReference>
<dbReference type="AlphaFoldDB" id="A0A0E2BIM9"/>
<dbReference type="InterPro" id="IPR020568">
    <property type="entry name" value="Ribosomal_Su5_D2-typ_SF"/>
</dbReference>
<name>A0A0E2BIM9_9LEPT</name>
<dbReference type="PANTHER" id="PTHR21569:SF1">
    <property type="entry name" value="SMALL RIBOSOMAL SUBUNIT PROTEIN US9M"/>
    <property type="match status" value="1"/>
</dbReference>
<protein>
    <recommendedName>
        <fullName evidence="4 5">Small ribosomal subunit protein uS9</fullName>
    </recommendedName>
</protein>
<evidence type="ECO:0000256" key="4">
    <source>
        <dbReference type="ARBA" id="ARBA00035259"/>
    </source>
</evidence>
<organism evidence="7 8">
    <name type="scientific">Leptospira santarosai str. MOR084</name>
    <dbReference type="NCBI Taxonomy" id="1049984"/>
    <lineage>
        <taxon>Bacteria</taxon>
        <taxon>Pseudomonadati</taxon>
        <taxon>Spirochaetota</taxon>
        <taxon>Spirochaetia</taxon>
        <taxon>Leptospirales</taxon>
        <taxon>Leptospiraceae</taxon>
        <taxon>Leptospira</taxon>
    </lineage>
</organism>
<sequence length="132" mass="14995">MASTKEIWAVGRRKTSIARAKIKEGTGKITVNHKDIKDYLQNRKAIIEEAIRPLSLLNVQDKYDLNLNVTGGGITGQVGAIRHALARAICRIKPEFRPTVKKEGFLTRDPRMVERKKYGLHKARRGTQFSKR</sequence>
<dbReference type="HAMAP" id="MF_00532_B">
    <property type="entry name" value="Ribosomal_uS9_B"/>
    <property type="match status" value="1"/>
</dbReference>
<dbReference type="GeneID" id="29742295"/>
<dbReference type="InterPro" id="IPR000754">
    <property type="entry name" value="Ribosomal_uS9"/>
</dbReference>
<dbReference type="FunFam" id="3.30.230.10:FF:000001">
    <property type="entry name" value="30S ribosomal protein S9"/>
    <property type="match status" value="1"/>
</dbReference>
<dbReference type="GO" id="GO:0022627">
    <property type="term" value="C:cytosolic small ribosomal subunit"/>
    <property type="evidence" value="ECO:0007669"/>
    <property type="project" value="TreeGrafter"/>
</dbReference>
<proteinExistence type="inferred from homology"/>
<evidence type="ECO:0000313" key="8">
    <source>
        <dbReference type="Proteomes" id="UP000006329"/>
    </source>
</evidence>
<dbReference type="InterPro" id="IPR020574">
    <property type="entry name" value="Ribosomal_uS9_CS"/>
</dbReference>
<reference evidence="7" key="1">
    <citation type="submission" date="2012-10" db="EMBL/GenBank/DDBJ databases">
        <authorList>
            <person name="Harkins D.M."/>
            <person name="Durkin A.S."/>
            <person name="Brinkac L.M."/>
            <person name="Haft D.H."/>
            <person name="Selengut J.D."/>
            <person name="Sanka R."/>
            <person name="DePew J."/>
            <person name="Purushe J."/>
            <person name="Matthias M.A."/>
            <person name="Vinetz J.M."/>
            <person name="Sutton G.G."/>
            <person name="Nierman W.C."/>
            <person name="Fouts D.E."/>
        </authorList>
    </citation>
    <scope>NUCLEOTIDE SEQUENCE [LARGE SCALE GENOMIC DNA]</scope>
    <source>
        <strain evidence="7">MOR084</strain>
    </source>
</reference>
<dbReference type="InterPro" id="IPR023035">
    <property type="entry name" value="Ribosomal_uS9_bac/plastid"/>
</dbReference>
<gene>
    <name evidence="5 7" type="primary">rpsI</name>
    <name evidence="7" type="ORF">LEP1GSC179_2223</name>
</gene>
<dbReference type="Pfam" id="PF00380">
    <property type="entry name" value="Ribosomal_S9"/>
    <property type="match status" value="1"/>
</dbReference>
<dbReference type="SUPFAM" id="SSF54211">
    <property type="entry name" value="Ribosomal protein S5 domain 2-like"/>
    <property type="match status" value="1"/>
</dbReference>
<evidence type="ECO:0000256" key="1">
    <source>
        <dbReference type="ARBA" id="ARBA00005251"/>
    </source>
</evidence>
<dbReference type="GO" id="GO:0003723">
    <property type="term" value="F:RNA binding"/>
    <property type="evidence" value="ECO:0007669"/>
    <property type="project" value="TreeGrafter"/>
</dbReference>
<dbReference type="Proteomes" id="UP000006329">
    <property type="component" value="Unassembled WGS sequence"/>
</dbReference>
<evidence type="ECO:0000256" key="2">
    <source>
        <dbReference type="ARBA" id="ARBA00022980"/>
    </source>
</evidence>
<evidence type="ECO:0000256" key="5">
    <source>
        <dbReference type="HAMAP-Rule" id="MF_00532"/>
    </source>
</evidence>
<keyword evidence="3 5" id="KW-0687">Ribonucleoprotein</keyword>
<dbReference type="PANTHER" id="PTHR21569">
    <property type="entry name" value="RIBOSOMAL PROTEIN S9"/>
    <property type="match status" value="1"/>
</dbReference>
<keyword evidence="2 5" id="KW-0689">Ribosomal protein</keyword>
<dbReference type="GO" id="GO:0006412">
    <property type="term" value="P:translation"/>
    <property type="evidence" value="ECO:0007669"/>
    <property type="project" value="UniProtKB-UniRule"/>
</dbReference>
<dbReference type="EMBL" id="AHON02000018">
    <property type="protein sequence ID" value="EKO35159.1"/>
    <property type="molecule type" value="Genomic_DNA"/>
</dbReference>
<keyword evidence="8" id="KW-1185">Reference proteome</keyword>
<dbReference type="GO" id="GO:0003735">
    <property type="term" value="F:structural constituent of ribosome"/>
    <property type="evidence" value="ECO:0007669"/>
    <property type="project" value="InterPro"/>
</dbReference>